<gene>
    <name evidence="2" type="ORF">ORAREDHAP_LOCUS6816</name>
</gene>
<dbReference type="PANTHER" id="PTHR33333:SF32">
    <property type="entry name" value="PSAD1"/>
    <property type="match status" value="1"/>
</dbReference>
<feature type="compositionally biased region" description="Polar residues" evidence="1">
    <location>
        <begin position="55"/>
        <end position="67"/>
    </location>
</feature>
<dbReference type="InterPro" id="IPR039926">
    <property type="entry name" value="Egg_app_1"/>
</dbReference>
<dbReference type="PANTHER" id="PTHR33333">
    <property type="entry name" value="ERYTHROCYTE MEMBRANE PROTEIN 1-LIKE"/>
    <property type="match status" value="1"/>
</dbReference>
<accession>A0A6J5W217</accession>
<dbReference type="OrthoDB" id="1748257at2759"/>
<dbReference type="AlphaFoldDB" id="A0A6J5W217"/>
<keyword evidence="3" id="KW-1185">Reference proteome</keyword>
<evidence type="ECO:0000313" key="3">
    <source>
        <dbReference type="Proteomes" id="UP000507245"/>
    </source>
</evidence>
<feature type="region of interest" description="Disordered" evidence="1">
    <location>
        <begin position="32"/>
        <end position="98"/>
    </location>
</feature>
<dbReference type="Proteomes" id="UP000507245">
    <property type="component" value="Unassembled WGS sequence"/>
</dbReference>
<name>A0A6J5W217_PRUAR</name>
<organism evidence="2 3">
    <name type="scientific">Prunus armeniaca</name>
    <name type="common">Apricot</name>
    <name type="synonym">Armeniaca vulgaris</name>
    <dbReference type="NCBI Taxonomy" id="36596"/>
    <lineage>
        <taxon>Eukaryota</taxon>
        <taxon>Viridiplantae</taxon>
        <taxon>Streptophyta</taxon>
        <taxon>Embryophyta</taxon>
        <taxon>Tracheophyta</taxon>
        <taxon>Spermatophyta</taxon>
        <taxon>Magnoliopsida</taxon>
        <taxon>eudicotyledons</taxon>
        <taxon>Gunneridae</taxon>
        <taxon>Pentapetalae</taxon>
        <taxon>rosids</taxon>
        <taxon>fabids</taxon>
        <taxon>Rosales</taxon>
        <taxon>Rosaceae</taxon>
        <taxon>Amygdaloideae</taxon>
        <taxon>Amygdaleae</taxon>
        <taxon>Prunus</taxon>
    </lineage>
</organism>
<feature type="compositionally biased region" description="Gly residues" evidence="1">
    <location>
        <begin position="68"/>
        <end position="91"/>
    </location>
</feature>
<protein>
    <submittedName>
        <fullName evidence="2">Uncharacterized protein</fullName>
    </submittedName>
</protein>
<evidence type="ECO:0000256" key="1">
    <source>
        <dbReference type="SAM" id="MobiDB-lite"/>
    </source>
</evidence>
<reference evidence="3" key="1">
    <citation type="journal article" date="2020" name="Genome Biol.">
        <title>Gamete binning: chromosome-level and haplotype-resolved genome assembly enabled by high-throughput single-cell sequencing of gamete genomes.</title>
        <authorList>
            <person name="Campoy J.A."/>
            <person name="Sun H."/>
            <person name="Goel M."/>
            <person name="Jiao W.-B."/>
            <person name="Folz-Donahue K."/>
            <person name="Wang N."/>
            <person name="Rubio M."/>
            <person name="Liu C."/>
            <person name="Kukat C."/>
            <person name="Ruiz D."/>
            <person name="Huettel B."/>
            <person name="Schneeberger K."/>
        </authorList>
    </citation>
    <scope>NUCLEOTIDE SEQUENCE [LARGE SCALE GENOMIC DNA]</scope>
    <source>
        <strain evidence="3">cv. Rojo Pasion</strain>
    </source>
</reference>
<dbReference type="EMBL" id="CAEKKB010000001">
    <property type="protein sequence ID" value="CAB4295456.1"/>
    <property type="molecule type" value="Genomic_DNA"/>
</dbReference>
<evidence type="ECO:0000313" key="2">
    <source>
        <dbReference type="EMBL" id="CAB4295456.1"/>
    </source>
</evidence>
<proteinExistence type="predicted"/>
<sequence length="122" mass="12883">MKGGQMVIFSTSRLWRLPTRGMEEGRCRIWGPKELLNHPIQARPEIRPDLPGPKGSNSNSQVENGNQNAGGGGKSSNVGGASGGVGGGGNAAGNMKAPGRDYAISRESFESNPAAYFRDLRK</sequence>